<reference evidence="4 5" key="1">
    <citation type="submission" date="2024-02" db="EMBL/GenBank/DDBJ databases">
        <title>Discinaceae phylogenomics.</title>
        <authorList>
            <person name="Dirks A.C."/>
            <person name="James T.Y."/>
        </authorList>
    </citation>
    <scope>NUCLEOTIDE SEQUENCE [LARGE SCALE GENOMIC DNA]</scope>
    <source>
        <strain evidence="4 5">ACD0624</strain>
    </source>
</reference>
<comment type="caution">
    <text evidence="4">The sequence shown here is derived from an EMBL/GenBank/DDBJ whole genome shotgun (WGS) entry which is preliminary data.</text>
</comment>
<gene>
    <name evidence="4" type="ORF">Q9L58_000674</name>
</gene>
<keyword evidence="2" id="KW-0812">Transmembrane</keyword>
<dbReference type="Gene3D" id="1.10.287.110">
    <property type="entry name" value="DnaJ domain"/>
    <property type="match status" value="1"/>
</dbReference>
<feature type="transmembrane region" description="Helical" evidence="2">
    <location>
        <begin position="16"/>
        <end position="36"/>
    </location>
</feature>
<feature type="transmembrane region" description="Helical" evidence="2">
    <location>
        <begin position="152"/>
        <end position="170"/>
    </location>
</feature>
<organism evidence="4 5">
    <name type="scientific">Discina gigas</name>
    <dbReference type="NCBI Taxonomy" id="1032678"/>
    <lineage>
        <taxon>Eukaryota</taxon>
        <taxon>Fungi</taxon>
        <taxon>Dikarya</taxon>
        <taxon>Ascomycota</taxon>
        <taxon>Pezizomycotina</taxon>
        <taxon>Pezizomycetes</taxon>
        <taxon>Pezizales</taxon>
        <taxon>Discinaceae</taxon>
        <taxon>Discina</taxon>
    </lineage>
</organism>
<accession>A0ABR3GXG3</accession>
<dbReference type="SUPFAM" id="SSF46565">
    <property type="entry name" value="Chaperone J-domain"/>
    <property type="match status" value="1"/>
</dbReference>
<dbReference type="InterPro" id="IPR001623">
    <property type="entry name" value="DnaJ_domain"/>
</dbReference>
<feature type="transmembrane region" description="Helical" evidence="2">
    <location>
        <begin position="128"/>
        <end position="145"/>
    </location>
</feature>
<dbReference type="CDD" id="cd06257">
    <property type="entry name" value="DnaJ"/>
    <property type="match status" value="1"/>
</dbReference>
<evidence type="ECO:0000313" key="4">
    <source>
        <dbReference type="EMBL" id="KAL0640392.1"/>
    </source>
</evidence>
<dbReference type="PROSITE" id="PS50076">
    <property type="entry name" value="DNAJ_2"/>
    <property type="match status" value="1"/>
</dbReference>
<keyword evidence="1" id="KW-0143">Chaperone</keyword>
<dbReference type="SMART" id="SM00271">
    <property type="entry name" value="DnaJ"/>
    <property type="match status" value="1"/>
</dbReference>
<dbReference type="PANTHER" id="PTHR44360:SF1">
    <property type="entry name" value="DNAJ HOMOLOG SUBFAMILY B MEMBER 9"/>
    <property type="match status" value="1"/>
</dbReference>
<keyword evidence="2" id="KW-1133">Transmembrane helix</keyword>
<dbReference type="EMBL" id="JBBBZM010000004">
    <property type="protein sequence ID" value="KAL0640392.1"/>
    <property type="molecule type" value="Genomic_DNA"/>
</dbReference>
<evidence type="ECO:0000313" key="5">
    <source>
        <dbReference type="Proteomes" id="UP001447188"/>
    </source>
</evidence>
<dbReference type="PANTHER" id="PTHR44360">
    <property type="entry name" value="DNAJ HOMOLOG SUBFAMILY B MEMBER 9"/>
    <property type="match status" value="1"/>
</dbReference>
<evidence type="ECO:0000259" key="3">
    <source>
        <dbReference type="PROSITE" id="PS50076"/>
    </source>
</evidence>
<feature type="domain" description="J" evidence="3">
    <location>
        <begin position="41"/>
        <end position="104"/>
    </location>
</feature>
<evidence type="ECO:0000256" key="2">
    <source>
        <dbReference type="SAM" id="Phobius"/>
    </source>
</evidence>
<proteinExistence type="predicted"/>
<protein>
    <recommendedName>
        <fullName evidence="3">J domain-containing protein</fullName>
    </recommendedName>
</protein>
<name>A0ABR3GXG3_9PEZI</name>
<dbReference type="Proteomes" id="UP001447188">
    <property type="component" value="Unassembled WGS sequence"/>
</dbReference>
<dbReference type="InterPro" id="IPR051948">
    <property type="entry name" value="Hsp70_co-chaperone_J-domain"/>
</dbReference>
<keyword evidence="5" id="KW-1185">Reference proteome</keyword>
<dbReference type="InterPro" id="IPR036869">
    <property type="entry name" value="J_dom_sf"/>
</dbReference>
<evidence type="ECO:0000256" key="1">
    <source>
        <dbReference type="ARBA" id="ARBA00023186"/>
    </source>
</evidence>
<sequence length="306" mass="34668">MPQRGTPRYIRDYKRIHTAVITLYLSYTIYEAYYNLRLTPNFYTLLSAPLDADEKALKSRLRRLTVLYHPDKVGSDGEGYFMMLKQSYDVLKDPVKRFAYDRFGPEVMGWQHCSTMYDYLVGGATAMVPYYAGSLGLLVILSVLGKAEFGRYWRFFTLTSLVLLETYLVTRTALPSIPFLNSLLPFEQLVLARKIAFTTFIAISQLGPMLQSSPTSSGPPTAESLAPQLERLAGFAKMADSEASSLVAMDFMPFEKSPDEVRELQKKMKEWMVEMTIRNDVEVRDAVGKVLQRRREGAPAGAKGTR</sequence>
<dbReference type="Pfam" id="PF00226">
    <property type="entry name" value="DnaJ"/>
    <property type="match status" value="1"/>
</dbReference>
<keyword evidence="2" id="KW-0472">Membrane</keyword>